<sequence>MQITYILGDTAHDKLFCADYFHLYHRLRRIADNLASLFLYGELHLIVPEDFSAESVPKFCAATFEQRDAFAYERLVERSLTRRRIIAEVPKPDFPIRLDVRFSDGLTETFCIKFFPDYHAAVEGFCQNVCARARAHYRRRFTAPQAVIDLSDPL</sequence>
<protein>
    <submittedName>
        <fullName evidence="1">Uncharacterized protein</fullName>
    </submittedName>
</protein>
<reference evidence="1" key="1">
    <citation type="journal article" date="2021" name="PeerJ">
        <title>Extensive microbial diversity within the chicken gut microbiome revealed by metagenomics and culture.</title>
        <authorList>
            <person name="Gilroy R."/>
            <person name="Ravi A."/>
            <person name="Getino M."/>
            <person name="Pursley I."/>
            <person name="Horton D.L."/>
            <person name="Alikhan N.F."/>
            <person name="Baker D."/>
            <person name="Gharbi K."/>
            <person name="Hall N."/>
            <person name="Watson M."/>
            <person name="Adriaenssens E.M."/>
            <person name="Foster-Nyarko E."/>
            <person name="Jarju S."/>
            <person name="Secka A."/>
            <person name="Antonio M."/>
            <person name="Oren A."/>
            <person name="Chaudhuri R.R."/>
            <person name="La Ragione R."/>
            <person name="Hildebrand F."/>
            <person name="Pallen M.J."/>
        </authorList>
    </citation>
    <scope>NUCLEOTIDE SEQUENCE</scope>
    <source>
        <strain evidence="1">CHK33-5263</strain>
    </source>
</reference>
<reference evidence="1" key="2">
    <citation type="submission" date="2021-04" db="EMBL/GenBank/DDBJ databases">
        <authorList>
            <person name="Gilroy R."/>
        </authorList>
    </citation>
    <scope>NUCLEOTIDE SEQUENCE</scope>
    <source>
        <strain evidence="1">CHK33-5263</strain>
    </source>
</reference>
<evidence type="ECO:0000313" key="1">
    <source>
        <dbReference type="EMBL" id="HIZ24642.1"/>
    </source>
</evidence>
<comment type="caution">
    <text evidence="1">The sequence shown here is derived from an EMBL/GenBank/DDBJ whole genome shotgun (WGS) entry which is preliminary data.</text>
</comment>
<dbReference type="AlphaFoldDB" id="A0A9D2DWN2"/>
<evidence type="ECO:0000313" key="2">
    <source>
        <dbReference type="Proteomes" id="UP000824044"/>
    </source>
</evidence>
<organism evidence="1 2">
    <name type="scientific">Candidatus Gallimonas intestinigallinarum</name>
    <dbReference type="NCBI Taxonomy" id="2838604"/>
    <lineage>
        <taxon>Bacteria</taxon>
        <taxon>Bacillati</taxon>
        <taxon>Bacillota</taxon>
        <taxon>Clostridia</taxon>
        <taxon>Candidatus Gallimonas</taxon>
    </lineage>
</organism>
<dbReference type="EMBL" id="DXBS01000079">
    <property type="protein sequence ID" value="HIZ24642.1"/>
    <property type="molecule type" value="Genomic_DNA"/>
</dbReference>
<gene>
    <name evidence="1" type="ORF">H9812_04105</name>
</gene>
<dbReference type="Proteomes" id="UP000824044">
    <property type="component" value="Unassembled WGS sequence"/>
</dbReference>
<proteinExistence type="predicted"/>
<accession>A0A9D2DWN2</accession>
<name>A0A9D2DWN2_9FIRM</name>